<accession>A0A6I1MQJ8</accession>
<dbReference type="EMBL" id="WHJC01000602">
    <property type="protein sequence ID" value="MPQ45324.1"/>
    <property type="molecule type" value="Genomic_DNA"/>
</dbReference>
<gene>
    <name evidence="1" type="ORF">GBZ86_16560</name>
</gene>
<dbReference type="AlphaFoldDB" id="A0A6I1MQJ8"/>
<comment type="caution">
    <text evidence="1">The sequence shown here is derived from an EMBL/GenBank/DDBJ whole genome shotgun (WGS) entry which is preliminary data.</text>
</comment>
<evidence type="ECO:0000313" key="2">
    <source>
        <dbReference type="Proteomes" id="UP000430345"/>
    </source>
</evidence>
<protein>
    <submittedName>
        <fullName evidence="1">Uncharacterized protein</fullName>
    </submittedName>
</protein>
<name>A0A6I1MQJ8_9CLOT</name>
<organism evidence="1 2">
    <name type="scientific">Clostridium tarantellae</name>
    <dbReference type="NCBI Taxonomy" id="39493"/>
    <lineage>
        <taxon>Bacteria</taxon>
        <taxon>Bacillati</taxon>
        <taxon>Bacillota</taxon>
        <taxon>Clostridia</taxon>
        <taxon>Eubacteriales</taxon>
        <taxon>Clostridiaceae</taxon>
        <taxon>Clostridium</taxon>
    </lineage>
</organism>
<evidence type="ECO:0000313" key="1">
    <source>
        <dbReference type="EMBL" id="MPQ45324.1"/>
    </source>
</evidence>
<dbReference type="RefSeq" id="WP_152892491.1">
    <property type="nucleotide sequence ID" value="NZ_WHJC01000602.1"/>
</dbReference>
<proteinExistence type="predicted"/>
<dbReference type="Proteomes" id="UP000430345">
    <property type="component" value="Unassembled WGS sequence"/>
</dbReference>
<reference evidence="1 2" key="1">
    <citation type="submission" date="2019-10" db="EMBL/GenBank/DDBJ databases">
        <title>The Genome Sequence of Clostridium tarantellae Isolated from Fish Brain.</title>
        <authorList>
            <person name="Bano L."/>
            <person name="Kiel M."/>
            <person name="Sales G."/>
            <person name="Doxey A.C."/>
            <person name="Mansfield M.J."/>
            <person name="Schiavone M."/>
            <person name="Rossetto O."/>
            <person name="Pirazzini M."/>
            <person name="Dobrindt U."/>
            <person name="Montecucco C."/>
        </authorList>
    </citation>
    <scope>NUCLEOTIDE SEQUENCE [LARGE SCALE GENOMIC DNA]</scope>
    <source>
        <strain evidence="1 2">DSM 3997</strain>
    </source>
</reference>
<feature type="non-terminal residue" evidence="1">
    <location>
        <position position="102"/>
    </location>
</feature>
<sequence length="102" mass="11607">MPKKSTKNNIANIGKGILDSISDNNLDKESNKVIKSKNNISFCSDSNKKIRKTFVLDELTIKRLQLLKMSGEEDLSTIVQNSIAMYFKKKTSDIEEAFNMFQ</sequence>
<keyword evidence="2" id="KW-1185">Reference proteome</keyword>